<evidence type="ECO:0000313" key="1">
    <source>
        <dbReference type="EMBL" id="QBD83567.1"/>
    </source>
</evidence>
<dbReference type="AlphaFoldDB" id="A0A4P6K5C5"/>
<dbReference type="Proteomes" id="UP000290365">
    <property type="component" value="Chromosome"/>
</dbReference>
<gene>
    <name evidence="1" type="ORF">EPA93_23450</name>
</gene>
<accession>A0A4P6K5C5</accession>
<organism evidence="1 2">
    <name type="scientific">Ktedonosporobacter rubrisoli</name>
    <dbReference type="NCBI Taxonomy" id="2509675"/>
    <lineage>
        <taxon>Bacteria</taxon>
        <taxon>Bacillati</taxon>
        <taxon>Chloroflexota</taxon>
        <taxon>Ktedonobacteria</taxon>
        <taxon>Ktedonobacterales</taxon>
        <taxon>Ktedonosporobacteraceae</taxon>
        <taxon>Ktedonosporobacter</taxon>
    </lineage>
</organism>
<evidence type="ECO:0000313" key="2">
    <source>
        <dbReference type="Proteomes" id="UP000290365"/>
    </source>
</evidence>
<name>A0A4P6K5C5_KTERU</name>
<proteinExistence type="predicted"/>
<dbReference type="OrthoDB" id="162064at2"/>
<reference evidence="1 2" key="1">
    <citation type="submission" date="2019-01" db="EMBL/GenBank/DDBJ databases">
        <title>Ktedonosporobacter rubrisoli SCAWS-G2.</title>
        <authorList>
            <person name="Huang Y."/>
            <person name="Yan B."/>
        </authorList>
    </citation>
    <scope>NUCLEOTIDE SEQUENCE [LARGE SCALE GENOMIC DNA]</scope>
    <source>
        <strain evidence="1 2">SCAWS-G2</strain>
    </source>
</reference>
<sequence>MKKYEGSCRLSQQQLIDEYFMDVRAKLLDVAAFLDRIDRSVECNAEEDFRMMAMREGLQALCTRAPYRVRTIQMIFSDPTREPLSELDRKSAFGAYDYHRDKEGLR</sequence>
<protein>
    <submittedName>
        <fullName evidence="1">Uncharacterized protein</fullName>
    </submittedName>
</protein>
<dbReference type="KEGG" id="kbs:EPA93_23450"/>
<keyword evidence="2" id="KW-1185">Reference proteome</keyword>
<dbReference type="EMBL" id="CP035758">
    <property type="protein sequence ID" value="QBD83567.1"/>
    <property type="molecule type" value="Genomic_DNA"/>
</dbReference>